<keyword evidence="4" id="KW-0067">ATP-binding</keyword>
<dbReference type="PROSITE" id="PS00107">
    <property type="entry name" value="PROTEIN_KINASE_ATP"/>
    <property type="match status" value="1"/>
</dbReference>
<dbReference type="Gene3D" id="3.30.200.20">
    <property type="entry name" value="Phosphorylase Kinase, domain 1"/>
    <property type="match status" value="1"/>
</dbReference>
<dbReference type="STRING" id="946333.A4W93_11435"/>
<dbReference type="PROSITE" id="PS50011">
    <property type="entry name" value="PROTEIN_KINASE_DOM"/>
    <property type="match status" value="1"/>
</dbReference>
<dbReference type="Pfam" id="PF00069">
    <property type="entry name" value="Pkinase"/>
    <property type="match status" value="1"/>
</dbReference>
<dbReference type="RefSeq" id="WP_085750732.1">
    <property type="nucleotide sequence ID" value="NZ_BSPR01000023.1"/>
</dbReference>
<protein>
    <recommendedName>
        <fullName evidence="6">Protein kinase domain-containing protein</fullName>
    </recommendedName>
</protein>
<dbReference type="PANTHER" id="PTHR43289">
    <property type="entry name" value="MITOGEN-ACTIVATED PROTEIN KINASE KINASE KINASE 20-RELATED"/>
    <property type="match status" value="1"/>
</dbReference>
<dbReference type="AlphaFoldDB" id="A0A1W6L8D0"/>
<dbReference type="InterPro" id="IPR000719">
    <property type="entry name" value="Prot_kinase_dom"/>
</dbReference>
<evidence type="ECO:0000256" key="1">
    <source>
        <dbReference type="ARBA" id="ARBA00022679"/>
    </source>
</evidence>
<dbReference type="GO" id="GO:0005524">
    <property type="term" value="F:ATP binding"/>
    <property type="evidence" value="ECO:0007669"/>
    <property type="project" value="UniProtKB-UniRule"/>
</dbReference>
<feature type="region of interest" description="Disordered" evidence="5">
    <location>
        <begin position="320"/>
        <end position="342"/>
    </location>
</feature>
<dbReference type="InterPro" id="IPR008266">
    <property type="entry name" value="Tyr_kinase_AS"/>
</dbReference>
<keyword evidence="8" id="KW-1185">Reference proteome</keyword>
<dbReference type="Gene3D" id="1.10.510.10">
    <property type="entry name" value="Transferase(Phosphotransferase) domain 1"/>
    <property type="match status" value="1"/>
</dbReference>
<dbReference type="GO" id="GO:0004674">
    <property type="term" value="F:protein serine/threonine kinase activity"/>
    <property type="evidence" value="ECO:0007669"/>
    <property type="project" value="TreeGrafter"/>
</dbReference>
<name>A0A1W6L8D0_9BURK</name>
<dbReference type="Proteomes" id="UP000193427">
    <property type="component" value="Chromosome"/>
</dbReference>
<keyword evidence="3" id="KW-0418">Kinase</keyword>
<feature type="domain" description="Protein kinase" evidence="6">
    <location>
        <begin position="29"/>
        <end position="308"/>
    </location>
</feature>
<sequence length="472" mass="50793">MSRSDAPGAPSPSPDSLDALKPGARVGEFIVERVLGVGGFGIVYLAVDQVLLRQVAVKEYLPTVLAGRGADGRITLRSPSHRDTFEAGLRSFVNEAQLLARFDHPSLVKVHRFWETNGTAYMAMPYYDGHVASHKRFVSQGPLDTARLRAFLDPLLDALDLLHRADVYHRDISPDNILLLPGGRPVLLDFGAARRVIGDRTQTLTAVLKPSFAPVEQYGDVPGMRQGPWTDLYALGAVAHHLVTGQMPPPAAVRAVRDAMPVLARAPAGDWPLLDRAVLAAIDWMLAVVPDERPQSVKELRDALDGIVVPPPSTPRVLAVDPPSAPSPGAWQPTVQVPTPQPVRRSRVRRAGPWAAAALALALIAGGTWHTARTPADTAAAAVTPALPEVKLLPPGPPVETPLGREPRLQAAETAPPVAPHRERVVEETPSSLCAGRRVVGKALCEARVCLQSRFRDHPECNRPQPARSDPS</sequence>
<dbReference type="PANTHER" id="PTHR43289:SF34">
    <property type="entry name" value="SERINE_THREONINE-PROTEIN KINASE YBDM-RELATED"/>
    <property type="match status" value="1"/>
</dbReference>
<evidence type="ECO:0000313" key="7">
    <source>
        <dbReference type="EMBL" id="ARN20457.1"/>
    </source>
</evidence>
<evidence type="ECO:0000256" key="3">
    <source>
        <dbReference type="ARBA" id="ARBA00022777"/>
    </source>
</evidence>
<dbReference type="OrthoDB" id="9801841at2"/>
<dbReference type="InterPro" id="IPR017441">
    <property type="entry name" value="Protein_kinase_ATP_BS"/>
</dbReference>
<evidence type="ECO:0000256" key="5">
    <source>
        <dbReference type="SAM" id="MobiDB-lite"/>
    </source>
</evidence>
<evidence type="ECO:0000259" key="6">
    <source>
        <dbReference type="PROSITE" id="PS50011"/>
    </source>
</evidence>
<dbReference type="SUPFAM" id="SSF56112">
    <property type="entry name" value="Protein kinase-like (PK-like)"/>
    <property type="match status" value="1"/>
</dbReference>
<dbReference type="InterPro" id="IPR011009">
    <property type="entry name" value="Kinase-like_dom_sf"/>
</dbReference>
<dbReference type="CDD" id="cd14014">
    <property type="entry name" value="STKc_PknB_like"/>
    <property type="match status" value="1"/>
</dbReference>
<evidence type="ECO:0000256" key="4">
    <source>
        <dbReference type="ARBA" id="ARBA00022840"/>
    </source>
</evidence>
<dbReference type="PROSITE" id="PS00109">
    <property type="entry name" value="PROTEIN_KINASE_TYR"/>
    <property type="match status" value="1"/>
</dbReference>
<evidence type="ECO:0000313" key="8">
    <source>
        <dbReference type="Proteomes" id="UP000193427"/>
    </source>
</evidence>
<accession>A0A1W6L8D0</accession>
<dbReference type="EMBL" id="CP015118">
    <property type="protein sequence ID" value="ARN20457.1"/>
    <property type="molecule type" value="Genomic_DNA"/>
</dbReference>
<keyword evidence="1" id="KW-0808">Transferase</keyword>
<organism evidence="7 8">
    <name type="scientific">Piscinibacter gummiphilus</name>
    <dbReference type="NCBI Taxonomy" id="946333"/>
    <lineage>
        <taxon>Bacteria</taxon>
        <taxon>Pseudomonadati</taxon>
        <taxon>Pseudomonadota</taxon>
        <taxon>Betaproteobacteria</taxon>
        <taxon>Burkholderiales</taxon>
        <taxon>Sphaerotilaceae</taxon>
        <taxon>Piscinibacter</taxon>
    </lineage>
</organism>
<reference evidence="7 8" key="1">
    <citation type="submission" date="2016-04" db="EMBL/GenBank/DDBJ databases">
        <title>Complete genome sequence of natural rubber-degrading, novel Gram-negative bacterium, Rhizobacter gummiphilus strain NS21.</title>
        <authorList>
            <person name="Tabata M."/>
            <person name="Kasai D."/>
            <person name="Fukuda M."/>
        </authorList>
    </citation>
    <scope>NUCLEOTIDE SEQUENCE [LARGE SCALE GENOMIC DNA]</scope>
    <source>
        <strain evidence="7 8">NS21</strain>
    </source>
</reference>
<evidence type="ECO:0000256" key="2">
    <source>
        <dbReference type="ARBA" id="ARBA00022741"/>
    </source>
</evidence>
<dbReference type="KEGG" id="rgu:A4W93_11435"/>
<keyword evidence="2" id="KW-0547">Nucleotide-binding</keyword>
<proteinExistence type="predicted"/>
<gene>
    <name evidence="7" type="ORF">A4W93_11435</name>
</gene>